<dbReference type="GeneID" id="98177416"/>
<evidence type="ECO:0000313" key="1">
    <source>
        <dbReference type="EMBL" id="GAB1316463.1"/>
    </source>
</evidence>
<evidence type="ECO:0000313" key="2">
    <source>
        <dbReference type="Proteomes" id="UP001628179"/>
    </source>
</evidence>
<accession>A0ABQ0GFE1</accession>
<protein>
    <submittedName>
        <fullName evidence="1">Uncharacterized protein</fullName>
    </submittedName>
</protein>
<name>A0ABQ0GFE1_9PEZI</name>
<dbReference type="RefSeq" id="XP_070918194.1">
    <property type="nucleotide sequence ID" value="XM_071062093.1"/>
</dbReference>
<gene>
    <name evidence="1" type="ORF">MFIFM68171_06673</name>
</gene>
<comment type="caution">
    <text evidence="1">The sequence shown here is derived from an EMBL/GenBank/DDBJ whole genome shotgun (WGS) entry which is preliminary data.</text>
</comment>
<proteinExistence type="predicted"/>
<dbReference type="EMBL" id="BAAFSV010000003">
    <property type="protein sequence ID" value="GAB1316463.1"/>
    <property type="molecule type" value="Genomic_DNA"/>
</dbReference>
<dbReference type="Proteomes" id="UP001628179">
    <property type="component" value="Unassembled WGS sequence"/>
</dbReference>
<keyword evidence="2" id="KW-1185">Reference proteome</keyword>
<reference evidence="1 2" key="1">
    <citation type="submission" date="2024-09" db="EMBL/GenBank/DDBJ databases">
        <title>Itraconazole resistance in Madurella fahalii resulting from another homologue of gene encoding cytochrome P450 14-alpha sterol demethylase (CYP51).</title>
        <authorList>
            <person name="Yoshioka I."/>
            <person name="Fahal A.H."/>
            <person name="Kaneko S."/>
            <person name="Yaguchi T."/>
        </authorList>
    </citation>
    <scope>NUCLEOTIDE SEQUENCE [LARGE SCALE GENOMIC DNA]</scope>
    <source>
        <strain evidence="1 2">IFM 68171</strain>
    </source>
</reference>
<organism evidence="1 2">
    <name type="scientific">Madurella fahalii</name>
    <dbReference type="NCBI Taxonomy" id="1157608"/>
    <lineage>
        <taxon>Eukaryota</taxon>
        <taxon>Fungi</taxon>
        <taxon>Dikarya</taxon>
        <taxon>Ascomycota</taxon>
        <taxon>Pezizomycotina</taxon>
        <taxon>Sordariomycetes</taxon>
        <taxon>Sordariomycetidae</taxon>
        <taxon>Sordariales</taxon>
        <taxon>Sordariales incertae sedis</taxon>
        <taxon>Madurella</taxon>
    </lineage>
</organism>
<sequence length="119" mass="13390">MRLDKLAKRDGVGKRAAVSVKMYYDKATRSNVAILDTNRACGDFSSYKNEYVPTNIAKQVELCFNNKQYLFLATRGLDTICTQTPGAPLPYCEHNQWSALPGLDRVKSFGITYQDIMKA</sequence>